<reference evidence="1" key="1">
    <citation type="submission" date="2020-11" db="EMBL/GenBank/DDBJ databases">
        <authorList>
            <person name="Tran Van P."/>
        </authorList>
    </citation>
    <scope>NUCLEOTIDE SEQUENCE</scope>
</reference>
<gene>
    <name evidence="1" type="ORF">OSB1V03_LOCUS22022</name>
</gene>
<proteinExistence type="predicted"/>
<dbReference type="EMBL" id="OC898722">
    <property type="protein sequence ID" value="CAD7648630.1"/>
    <property type="molecule type" value="Genomic_DNA"/>
</dbReference>
<protein>
    <submittedName>
        <fullName evidence="1">Uncharacterized protein</fullName>
    </submittedName>
</protein>
<dbReference type="OrthoDB" id="6511019at2759"/>
<name>A0A7R9LXS1_9ACAR</name>
<feature type="non-terminal residue" evidence="1">
    <location>
        <position position="144"/>
    </location>
</feature>
<organism evidence="1">
    <name type="scientific">Medioppia subpectinata</name>
    <dbReference type="NCBI Taxonomy" id="1979941"/>
    <lineage>
        <taxon>Eukaryota</taxon>
        <taxon>Metazoa</taxon>
        <taxon>Ecdysozoa</taxon>
        <taxon>Arthropoda</taxon>
        <taxon>Chelicerata</taxon>
        <taxon>Arachnida</taxon>
        <taxon>Acari</taxon>
        <taxon>Acariformes</taxon>
        <taxon>Sarcoptiformes</taxon>
        <taxon>Oribatida</taxon>
        <taxon>Brachypylina</taxon>
        <taxon>Oppioidea</taxon>
        <taxon>Oppiidae</taxon>
        <taxon>Medioppia</taxon>
    </lineage>
</organism>
<dbReference type="AlphaFoldDB" id="A0A7R9LXS1"/>
<dbReference type="Proteomes" id="UP000759131">
    <property type="component" value="Unassembled WGS sequence"/>
</dbReference>
<keyword evidence="2" id="KW-1185">Reference proteome</keyword>
<accession>A0A7R9LXS1</accession>
<evidence type="ECO:0000313" key="2">
    <source>
        <dbReference type="Proteomes" id="UP000759131"/>
    </source>
</evidence>
<sequence>MESVDIITLFYDYKDVCYQRLRQTDSHESQESKVVFMETTIEELLDQNLLLIETIVELQKEAKNRCHEMDKRLALSANKTEEVVLALNKYEKDIKTIVNSRISSIEAADVVEELNSHICAVDIENNYLREQNDNLKHDLSSLIE</sequence>
<dbReference type="EMBL" id="CAJPIZ010044147">
    <property type="protein sequence ID" value="CAG2122076.1"/>
    <property type="molecule type" value="Genomic_DNA"/>
</dbReference>
<evidence type="ECO:0000313" key="1">
    <source>
        <dbReference type="EMBL" id="CAD7648630.1"/>
    </source>
</evidence>